<reference evidence="23 24" key="1">
    <citation type="journal article" name="Front. Microbiol.">
        <title>Sugar Metabolism of the First Thermophilic Planctomycete Thermogutta terrifontis: Comparative Genomic and Transcriptomic Approaches.</title>
        <authorList>
            <person name="Elcheninov A.G."/>
            <person name="Menzel P."/>
            <person name="Gudbergsdottir S.R."/>
            <person name="Slesarev A.I."/>
            <person name="Kadnikov V.V."/>
            <person name="Krogh A."/>
            <person name="Bonch-Osmolovskaya E.A."/>
            <person name="Peng X."/>
            <person name="Kublanov I.V."/>
        </authorList>
    </citation>
    <scope>NUCLEOTIDE SEQUENCE [LARGE SCALE GENOMIC DNA]</scope>
    <source>
        <strain evidence="23 24">R1</strain>
    </source>
</reference>
<dbReference type="GO" id="GO:0005737">
    <property type="term" value="C:cytoplasm"/>
    <property type="evidence" value="ECO:0007669"/>
    <property type="project" value="UniProtKB-SubCell"/>
</dbReference>
<dbReference type="CDD" id="cd13630">
    <property type="entry name" value="PBP2_PDT_1"/>
    <property type="match status" value="1"/>
</dbReference>
<comment type="pathway">
    <text evidence="5">Metabolic intermediate biosynthesis; prephenate biosynthesis; prephenate from chorismate: step 1/1.</text>
</comment>
<keyword evidence="14" id="KW-0456">Lyase</keyword>
<evidence type="ECO:0000313" key="23">
    <source>
        <dbReference type="EMBL" id="ASV74692.1"/>
    </source>
</evidence>
<keyword evidence="10" id="KW-0028">Amino-acid biosynthesis</keyword>
<evidence type="ECO:0000256" key="11">
    <source>
        <dbReference type="ARBA" id="ARBA00023141"/>
    </source>
</evidence>
<dbReference type="PROSITE" id="PS51168">
    <property type="entry name" value="CHORISMATE_MUT_2"/>
    <property type="match status" value="1"/>
</dbReference>
<dbReference type="PANTHER" id="PTHR21022:SF19">
    <property type="entry name" value="PREPHENATE DEHYDRATASE-RELATED"/>
    <property type="match status" value="1"/>
</dbReference>
<evidence type="ECO:0000256" key="1">
    <source>
        <dbReference type="ARBA" id="ARBA00000824"/>
    </source>
</evidence>
<name>A0A286RFH7_9BACT</name>
<evidence type="ECO:0000259" key="21">
    <source>
        <dbReference type="PROSITE" id="PS51171"/>
    </source>
</evidence>
<dbReference type="InterPro" id="IPR002912">
    <property type="entry name" value="ACT_dom"/>
</dbReference>
<dbReference type="PANTHER" id="PTHR21022">
    <property type="entry name" value="PREPHENATE DEHYDRATASE P PROTEIN"/>
    <property type="match status" value="1"/>
</dbReference>
<evidence type="ECO:0000256" key="9">
    <source>
        <dbReference type="ARBA" id="ARBA00022490"/>
    </source>
</evidence>
<dbReference type="CDD" id="cd04905">
    <property type="entry name" value="ACT_CM-PDT"/>
    <property type="match status" value="1"/>
</dbReference>
<dbReference type="InterPro" id="IPR002701">
    <property type="entry name" value="CM_II_prokaryot"/>
</dbReference>
<evidence type="ECO:0000313" key="24">
    <source>
        <dbReference type="Proteomes" id="UP000215086"/>
    </source>
</evidence>
<evidence type="ECO:0000259" key="20">
    <source>
        <dbReference type="PROSITE" id="PS51168"/>
    </source>
</evidence>
<dbReference type="InterPro" id="IPR036263">
    <property type="entry name" value="Chorismate_II_sf"/>
</dbReference>
<feature type="domain" description="Prephenate dehydratase" evidence="21">
    <location>
        <begin position="103"/>
        <end position="277"/>
    </location>
</feature>
<evidence type="ECO:0000256" key="10">
    <source>
        <dbReference type="ARBA" id="ARBA00022605"/>
    </source>
</evidence>
<gene>
    <name evidence="23" type="ORF">THTE_2090</name>
</gene>
<evidence type="ECO:0000256" key="19">
    <source>
        <dbReference type="PIRSR" id="PIRSR001500-2"/>
    </source>
</evidence>
<sequence length="373" mass="40942">MAKGLKSAKSFGVSGKPTASKVQQALQALDEHLLALINRRAELSLQLAELRKEEGEPDFQLSDEDRQLAAVLEKNPGPLSRAATQAIFREVLSACRALIKPLRVAYLGPQYSYSHLAALHRFGQQVEYVAVGSISAVFEEVLRGHAQFGIVPLENSTDGRIADTLDMFIRTPARICGQVELEIHHTLLAKCPRSEIREVYSRPQALSQCRNWLAKHLPGARLIEVTSTSTAAQLASEKPGAAAIASLQAGVFYGLTPLAENIEDNPGNTTRFAIIGNQICARTGNDKTALMFQVEHRPGALADAMNVFKRNRLNLTWIESFPAPGCRGAYYFFVELEGHESEQRVRRALNALKSKTQRLEILGSYPVTAPVST</sequence>
<dbReference type="InterPro" id="IPR045865">
    <property type="entry name" value="ACT-like_dom_sf"/>
</dbReference>
<comment type="catalytic activity">
    <reaction evidence="1">
        <text>chorismate = prephenate</text>
        <dbReference type="Rhea" id="RHEA:13897"/>
        <dbReference type="ChEBI" id="CHEBI:29748"/>
        <dbReference type="ChEBI" id="CHEBI:29934"/>
        <dbReference type="EC" id="5.4.99.5"/>
    </reaction>
</comment>
<evidence type="ECO:0000256" key="18">
    <source>
        <dbReference type="ARBA" id="ARBA00047848"/>
    </source>
</evidence>
<evidence type="ECO:0000256" key="6">
    <source>
        <dbReference type="ARBA" id="ARBA00012404"/>
    </source>
</evidence>
<dbReference type="SUPFAM" id="SSF48600">
    <property type="entry name" value="Chorismate mutase II"/>
    <property type="match status" value="1"/>
</dbReference>
<evidence type="ECO:0000256" key="16">
    <source>
        <dbReference type="ARBA" id="ARBA00031175"/>
    </source>
</evidence>
<dbReference type="GO" id="GO:0004106">
    <property type="term" value="F:chorismate mutase activity"/>
    <property type="evidence" value="ECO:0007669"/>
    <property type="project" value="UniProtKB-EC"/>
</dbReference>
<protein>
    <recommendedName>
        <fullName evidence="8">Bifunctional chorismate mutase/prephenate dehydratase</fullName>
        <ecNumber evidence="7">4.2.1.51</ecNumber>
        <ecNumber evidence="6">5.4.99.5</ecNumber>
    </recommendedName>
    <alternativeName>
        <fullName evidence="17">Chorismate mutase-prephenate dehydratase</fullName>
    </alternativeName>
    <alternativeName>
        <fullName evidence="16">p-protein</fullName>
    </alternativeName>
</protein>
<dbReference type="OrthoDB" id="9802281at2"/>
<dbReference type="Gene3D" id="3.40.190.10">
    <property type="entry name" value="Periplasmic binding protein-like II"/>
    <property type="match status" value="2"/>
</dbReference>
<evidence type="ECO:0000256" key="3">
    <source>
        <dbReference type="ARBA" id="ARBA00004496"/>
    </source>
</evidence>
<evidence type="ECO:0000259" key="22">
    <source>
        <dbReference type="PROSITE" id="PS51671"/>
    </source>
</evidence>
<dbReference type="Pfam" id="PF00800">
    <property type="entry name" value="PDT"/>
    <property type="match status" value="1"/>
</dbReference>
<evidence type="ECO:0000256" key="2">
    <source>
        <dbReference type="ARBA" id="ARBA00002364"/>
    </source>
</evidence>
<feature type="site" description="Essential for prephenate dehydratase activity" evidence="19">
    <location>
        <position position="270"/>
    </location>
</feature>
<accession>A0A286RFH7</accession>
<comment type="pathway">
    <text evidence="4">Amino-acid biosynthesis; L-phenylalanine biosynthesis; phenylpyruvate from prephenate: step 1/1.</text>
</comment>
<dbReference type="EC" id="4.2.1.51" evidence="7"/>
<dbReference type="EMBL" id="CP018477">
    <property type="protein sequence ID" value="ASV74692.1"/>
    <property type="molecule type" value="Genomic_DNA"/>
</dbReference>
<feature type="domain" description="Chorismate mutase" evidence="20">
    <location>
        <begin position="13"/>
        <end position="103"/>
    </location>
</feature>
<dbReference type="Proteomes" id="UP000215086">
    <property type="component" value="Chromosome"/>
</dbReference>
<keyword evidence="24" id="KW-1185">Reference proteome</keyword>
<dbReference type="UniPathway" id="UPA00120">
    <property type="reaction ID" value="UER00203"/>
</dbReference>
<evidence type="ECO:0000256" key="5">
    <source>
        <dbReference type="ARBA" id="ARBA00004817"/>
    </source>
</evidence>
<dbReference type="InterPro" id="IPR008242">
    <property type="entry name" value="Chor_mutase/pphenate_deHydtase"/>
</dbReference>
<proteinExistence type="predicted"/>
<evidence type="ECO:0000256" key="4">
    <source>
        <dbReference type="ARBA" id="ARBA00004741"/>
    </source>
</evidence>
<dbReference type="PROSITE" id="PS51171">
    <property type="entry name" value="PREPHENATE_DEHYDR_3"/>
    <property type="match status" value="1"/>
</dbReference>
<dbReference type="NCBIfam" id="NF008865">
    <property type="entry name" value="PRK11898.1"/>
    <property type="match status" value="1"/>
</dbReference>
<keyword evidence="12" id="KW-0584">Phenylalanine biosynthesis</keyword>
<dbReference type="GO" id="GO:0004664">
    <property type="term" value="F:prephenate dehydratase activity"/>
    <property type="evidence" value="ECO:0007669"/>
    <property type="project" value="UniProtKB-EC"/>
</dbReference>
<dbReference type="PIRSF" id="PIRSF001500">
    <property type="entry name" value="Chor_mut_pdt_Ppr"/>
    <property type="match status" value="1"/>
</dbReference>
<comment type="subcellular location">
    <subcellularLocation>
        <location evidence="3">Cytoplasm</location>
    </subcellularLocation>
</comment>
<dbReference type="KEGG" id="ttf:THTE_2090"/>
<dbReference type="SUPFAM" id="SSF55021">
    <property type="entry name" value="ACT-like"/>
    <property type="match status" value="1"/>
</dbReference>
<comment type="catalytic activity">
    <reaction evidence="18">
        <text>prephenate + H(+) = 3-phenylpyruvate + CO2 + H2O</text>
        <dbReference type="Rhea" id="RHEA:21648"/>
        <dbReference type="ChEBI" id="CHEBI:15377"/>
        <dbReference type="ChEBI" id="CHEBI:15378"/>
        <dbReference type="ChEBI" id="CHEBI:16526"/>
        <dbReference type="ChEBI" id="CHEBI:18005"/>
        <dbReference type="ChEBI" id="CHEBI:29934"/>
        <dbReference type="EC" id="4.2.1.51"/>
    </reaction>
</comment>
<dbReference type="EC" id="5.4.99.5" evidence="6"/>
<dbReference type="SMART" id="SM00830">
    <property type="entry name" value="CM_2"/>
    <property type="match status" value="1"/>
</dbReference>
<dbReference type="Gene3D" id="1.20.59.10">
    <property type="entry name" value="Chorismate mutase"/>
    <property type="match status" value="1"/>
</dbReference>
<evidence type="ECO:0000256" key="15">
    <source>
        <dbReference type="ARBA" id="ARBA00023268"/>
    </source>
</evidence>
<keyword evidence="11" id="KW-0057">Aromatic amino acid biosynthesis</keyword>
<evidence type="ECO:0000256" key="14">
    <source>
        <dbReference type="ARBA" id="ARBA00023239"/>
    </source>
</evidence>
<dbReference type="InterPro" id="IPR036979">
    <property type="entry name" value="CM_dom_sf"/>
</dbReference>
<dbReference type="GO" id="GO:0046417">
    <property type="term" value="P:chorismate metabolic process"/>
    <property type="evidence" value="ECO:0007669"/>
    <property type="project" value="InterPro"/>
</dbReference>
<dbReference type="SUPFAM" id="SSF53850">
    <property type="entry name" value="Periplasmic binding protein-like II"/>
    <property type="match status" value="1"/>
</dbReference>
<comment type="function">
    <text evidence="2">Catalyzes the Claisen rearrangement of chorismate to prephenate and the decarboxylation/dehydration of prephenate to phenylpyruvate.</text>
</comment>
<dbReference type="PROSITE" id="PS51671">
    <property type="entry name" value="ACT"/>
    <property type="match status" value="1"/>
</dbReference>
<feature type="domain" description="ACT" evidence="22">
    <location>
        <begin position="289"/>
        <end position="366"/>
    </location>
</feature>
<dbReference type="UniPathway" id="UPA00121">
    <property type="reaction ID" value="UER00345"/>
</dbReference>
<evidence type="ECO:0000256" key="7">
    <source>
        <dbReference type="ARBA" id="ARBA00013147"/>
    </source>
</evidence>
<keyword evidence="9" id="KW-0963">Cytoplasm</keyword>
<dbReference type="InterPro" id="IPR001086">
    <property type="entry name" value="Preph_deHydtase"/>
</dbReference>
<organism evidence="23 24">
    <name type="scientific">Thermogutta terrifontis</name>
    <dbReference type="NCBI Taxonomy" id="1331910"/>
    <lineage>
        <taxon>Bacteria</taxon>
        <taxon>Pseudomonadati</taxon>
        <taxon>Planctomycetota</taxon>
        <taxon>Planctomycetia</taxon>
        <taxon>Pirellulales</taxon>
        <taxon>Thermoguttaceae</taxon>
        <taxon>Thermogutta</taxon>
    </lineage>
</organism>
<evidence type="ECO:0000256" key="12">
    <source>
        <dbReference type="ARBA" id="ARBA00023222"/>
    </source>
</evidence>
<evidence type="ECO:0000256" key="13">
    <source>
        <dbReference type="ARBA" id="ARBA00023235"/>
    </source>
</evidence>
<dbReference type="AlphaFoldDB" id="A0A286RFH7"/>
<keyword evidence="15" id="KW-0511">Multifunctional enzyme</keyword>
<dbReference type="FunFam" id="3.40.190.10:FF:000034">
    <property type="entry name" value="Chorismate mutase/prephenate dehydratase"/>
    <property type="match status" value="1"/>
</dbReference>
<dbReference type="GO" id="GO:0009094">
    <property type="term" value="P:L-phenylalanine biosynthetic process"/>
    <property type="evidence" value="ECO:0007669"/>
    <property type="project" value="UniProtKB-UniPathway"/>
</dbReference>
<keyword evidence="13" id="KW-0413">Isomerase</keyword>
<evidence type="ECO:0000256" key="8">
    <source>
        <dbReference type="ARBA" id="ARBA00014401"/>
    </source>
</evidence>
<evidence type="ECO:0000256" key="17">
    <source>
        <dbReference type="ARBA" id="ARBA00031520"/>
    </source>
</evidence>
<dbReference type="Pfam" id="PF01817">
    <property type="entry name" value="CM_2"/>
    <property type="match status" value="1"/>
</dbReference>
<dbReference type="Gene3D" id="3.30.70.260">
    <property type="match status" value="1"/>
</dbReference>